<feature type="transmembrane region" description="Helical" evidence="6">
    <location>
        <begin position="101"/>
        <end position="118"/>
    </location>
</feature>
<feature type="transmembrane region" description="Helical" evidence="6">
    <location>
        <begin position="78"/>
        <end position="95"/>
    </location>
</feature>
<organism evidence="8 9">
    <name type="scientific">Marinobacter excellens LAMA 842</name>
    <dbReference type="NCBI Taxonomy" id="1306954"/>
    <lineage>
        <taxon>Bacteria</taxon>
        <taxon>Pseudomonadati</taxon>
        <taxon>Pseudomonadota</taxon>
        <taxon>Gammaproteobacteria</taxon>
        <taxon>Pseudomonadales</taxon>
        <taxon>Marinobacteraceae</taxon>
        <taxon>Marinobacter</taxon>
    </lineage>
</organism>
<name>A0A137SES8_9GAMM</name>
<dbReference type="EMBL" id="LOCO01000004">
    <property type="protein sequence ID" value="KXO10920.1"/>
    <property type="molecule type" value="Genomic_DNA"/>
</dbReference>
<dbReference type="RefSeq" id="WP_061331469.1">
    <property type="nucleotide sequence ID" value="NZ_LOCO01000004.1"/>
</dbReference>
<feature type="transmembrane region" description="Helical" evidence="6">
    <location>
        <begin position="280"/>
        <end position="298"/>
    </location>
</feature>
<gene>
    <name evidence="8" type="ORF">J122_1044</name>
</gene>
<dbReference type="Pfam" id="PF00482">
    <property type="entry name" value="T2SSF"/>
    <property type="match status" value="1"/>
</dbReference>
<evidence type="ECO:0000256" key="3">
    <source>
        <dbReference type="ARBA" id="ARBA00022692"/>
    </source>
</evidence>
<keyword evidence="9" id="KW-1185">Reference proteome</keyword>
<dbReference type="PANTHER" id="PTHR35007">
    <property type="entry name" value="INTEGRAL MEMBRANE PROTEIN-RELATED"/>
    <property type="match status" value="1"/>
</dbReference>
<dbReference type="AlphaFoldDB" id="A0A137SES8"/>
<feature type="domain" description="Type II secretion system protein GspF" evidence="7">
    <location>
        <begin position="138"/>
        <end position="260"/>
    </location>
</feature>
<protein>
    <submittedName>
        <fullName evidence="8">Flp pilus assembly protein TadB</fullName>
    </submittedName>
</protein>
<dbReference type="GO" id="GO:0005886">
    <property type="term" value="C:plasma membrane"/>
    <property type="evidence" value="ECO:0007669"/>
    <property type="project" value="UniProtKB-SubCell"/>
</dbReference>
<feature type="transmembrane region" description="Helical" evidence="6">
    <location>
        <begin position="6"/>
        <end position="32"/>
    </location>
</feature>
<keyword evidence="3 6" id="KW-0812">Transmembrane</keyword>
<dbReference type="PANTHER" id="PTHR35007:SF1">
    <property type="entry name" value="PILUS ASSEMBLY PROTEIN"/>
    <property type="match status" value="1"/>
</dbReference>
<dbReference type="InterPro" id="IPR018076">
    <property type="entry name" value="T2SS_GspF_dom"/>
</dbReference>
<evidence type="ECO:0000313" key="9">
    <source>
        <dbReference type="Proteomes" id="UP000070282"/>
    </source>
</evidence>
<evidence type="ECO:0000313" key="8">
    <source>
        <dbReference type="EMBL" id="KXO10920.1"/>
    </source>
</evidence>
<evidence type="ECO:0000256" key="2">
    <source>
        <dbReference type="ARBA" id="ARBA00022475"/>
    </source>
</evidence>
<sequence>MNTQLIWLLCLMAGVAAVLVIMLQLTLSRLLAADDIKKRTARRLAPEVRVEQKPSVIDLGPLQSVLLRAGFRVSGVRILLQAIILLATLLAVFILQGLVEVLVSLFFVITALVTTWRVKFERQRRQIFEELPGILDGMLRSVSVGRSVEQSIVNAFSDASPVFDPMVFRLKNAVSQGRDYTLVLDAFARFYQIPAFTQIAIALRTSSRFGSSVKPVLFEVAKAIRSQQELRREFMAATAETRFTAIVFAIMPPGLAVYMVVLNEQFSEKLLHSEVGHTLLMVSGGLQLLGIVMIWNLIRGVGRG</sequence>
<evidence type="ECO:0000259" key="7">
    <source>
        <dbReference type="Pfam" id="PF00482"/>
    </source>
</evidence>
<dbReference type="Proteomes" id="UP000070282">
    <property type="component" value="Unassembled WGS sequence"/>
</dbReference>
<proteinExistence type="predicted"/>
<evidence type="ECO:0000256" key="1">
    <source>
        <dbReference type="ARBA" id="ARBA00004651"/>
    </source>
</evidence>
<comment type="caution">
    <text evidence="8">The sequence shown here is derived from an EMBL/GenBank/DDBJ whole genome shotgun (WGS) entry which is preliminary data.</text>
</comment>
<reference evidence="9" key="1">
    <citation type="submission" date="2015-12" db="EMBL/GenBank/DDBJ databases">
        <authorList>
            <person name="Lima A."/>
            <person name="Farahani Zayas N."/>
            <person name="Castro Da Silva M.A."/>
            <person name="Cabral A."/>
            <person name="Pessatti M.L."/>
        </authorList>
    </citation>
    <scope>NUCLEOTIDE SEQUENCE [LARGE SCALE GENOMIC DNA]</scope>
    <source>
        <strain evidence="9">LAMA 842</strain>
    </source>
</reference>
<evidence type="ECO:0000256" key="6">
    <source>
        <dbReference type="SAM" id="Phobius"/>
    </source>
</evidence>
<keyword evidence="2" id="KW-1003">Cell membrane</keyword>
<keyword evidence="4 6" id="KW-1133">Transmembrane helix</keyword>
<evidence type="ECO:0000256" key="4">
    <source>
        <dbReference type="ARBA" id="ARBA00022989"/>
    </source>
</evidence>
<dbReference type="PATRIC" id="fig|1306954.6.peg.2920"/>
<comment type="subcellular location">
    <subcellularLocation>
        <location evidence="1">Cell membrane</location>
        <topology evidence="1">Multi-pass membrane protein</topology>
    </subcellularLocation>
</comment>
<accession>A0A137SES8</accession>
<feature type="transmembrane region" description="Helical" evidence="6">
    <location>
        <begin position="241"/>
        <end position="260"/>
    </location>
</feature>
<keyword evidence="5 6" id="KW-0472">Membrane</keyword>
<evidence type="ECO:0000256" key="5">
    <source>
        <dbReference type="ARBA" id="ARBA00023136"/>
    </source>
</evidence>